<evidence type="ECO:0000256" key="2">
    <source>
        <dbReference type="ARBA" id="ARBA00001966"/>
    </source>
</evidence>
<evidence type="ECO:0000256" key="6">
    <source>
        <dbReference type="ARBA" id="ARBA00022485"/>
    </source>
</evidence>
<keyword evidence="13" id="KW-0411">Iron-sulfur</keyword>
<feature type="domain" description="PAS" evidence="17">
    <location>
        <begin position="18"/>
        <end position="51"/>
    </location>
</feature>
<dbReference type="Pfam" id="PF02518">
    <property type="entry name" value="HATPase_c"/>
    <property type="match status" value="1"/>
</dbReference>
<dbReference type="Gene3D" id="3.30.565.10">
    <property type="entry name" value="Histidine kinase-like ATPase, C-terminal domain"/>
    <property type="match status" value="1"/>
</dbReference>
<comment type="cofactor">
    <cofactor evidence="2">
        <name>[4Fe-4S] cluster</name>
        <dbReference type="ChEBI" id="CHEBI:49883"/>
    </cofactor>
</comment>
<keyword evidence="12" id="KW-0902">Two-component regulatory system</keyword>
<dbReference type="PANTHER" id="PTHR24421:SF61">
    <property type="entry name" value="OXYGEN SENSOR HISTIDINE KINASE NREB"/>
    <property type="match status" value="1"/>
</dbReference>
<keyword evidence="19" id="KW-1185">Reference proteome</keyword>
<dbReference type="Gene3D" id="3.30.450.40">
    <property type="match status" value="1"/>
</dbReference>
<evidence type="ECO:0000256" key="1">
    <source>
        <dbReference type="ARBA" id="ARBA00000085"/>
    </source>
</evidence>
<dbReference type="Pfam" id="PF13188">
    <property type="entry name" value="PAS_8"/>
    <property type="match status" value="1"/>
</dbReference>
<keyword evidence="6" id="KW-0004">4Fe-4S</keyword>
<name>A0ABX1IVT0_9PSEU</name>
<evidence type="ECO:0000313" key="19">
    <source>
        <dbReference type="Proteomes" id="UP000715441"/>
    </source>
</evidence>
<keyword evidence="10" id="KW-0418">Kinase</keyword>
<evidence type="ECO:0000256" key="4">
    <source>
        <dbReference type="ARBA" id="ARBA00012438"/>
    </source>
</evidence>
<comment type="catalytic activity">
    <reaction evidence="1">
        <text>ATP + protein L-histidine = ADP + protein N-phospho-L-histidine.</text>
        <dbReference type="EC" id="2.7.13.3"/>
    </reaction>
</comment>
<evidence type="ECO:0000259" key="17">
    <source>
        <dbReference type="PROSITE" id="PS50112"/>
    </source>
</evidence>
<comment type="subcellular location">
    <subcellularLocation>
        <location evidence="3">Cytoplasm</location>
    </subcellularLocation>
</comment>
<evidence type="ECO:0000259" key="16">
    <source>
        <dbReference type="PROSITE" id="PS50109"/>
    </source>
</evidence>
<dbReference type="SUPFAM" id="SSF55785">
    <property type="entry name" value="PYP-like sensor domain (PAS domain)"/>
    <property type="match status" value="1"/>
</dbReference>
<keyword evidence="7" id="KW-0963">Cytoplasm</keyword>
<dbReference type="PANTHER" id="PTHR24421">
    <property type="entry name" value="NITRATE/NITRITE SENSOR PROTEIN NARX-RELATED"/>
    <property type="match status" value="1"/>
</dbReference>
<dbReference type="InterPro" id="IPR029016">
    <property type="entry name" value="GAF-like_dom_sf"/>
</dbReference>
<gene>
    <name evidence="18" type="ORF">HFP15_00815</name>
</gene>
<dbReference type="InterPro" id="IPR003018">
    <property type="entry name" value="GAF"/>
</dbReference>
<dbReference type="SUPFAM" id="SSF55874">
    <property type="entry name" value="ATPase domain of HSP90 chaperone/DNA topoisomerase II/histidine kinase"/>
    <property type="match status" value="1"/>
</dbReference>
<evidence type="ECO:0000256" key="12">
    <source>
        <dbReference type="ARBA" id="ARBA00023012"/>
    </source>
</evidence>
<dbReference type="CDD" id="cd00130">
    <property type="entry name" value="PAS"/>
    <property type="match status" value="1"/>
</dbReference>
<dbReference type="SUPFAM" id="SSF55781">
    <property type="entry name" value="GAF domain-like"/>
    <property type="match status" value="1"/>
</dbReference>
<organism evidence="18 19">
    <name type="scientific">Amycolatopsis acididurans</name>
    <dbReference type="NCBI Taxonomy" id="2724524"/>
    <lineage>
        <taxon>Bacteria</taxon>
        <taxon>Bacillati</taxon>
        <taxon>Actinomycetota</taxon>
        <taxon>Actinomycetes</taxon>
        <taxon>Pseudonocardiales</taxon>
        <taxon>Pseudonocardiaceae</taxon>
        <taxon>Amycolatopsis</taxon>
    </lineage>
</organism>
<evidence type="ECO:0000256" key="13">
    <source>
        <dbReference type="ARBA" id="ARBA00023014"/>
    </source>
</evidence>
<comment type="function">
    <text evidence="14">Member of the two-component regulatory system NreB/NreC involved in the control of dissimilatory nitrate/nitrite reduction in response to oxygen. NreB functions as a direct oxygen sensor histidine kinase which is autophosphorylated, in the absence of oxygen, probably at the conserved histidine residue, and transfers its phosphate group probably to a conserved aspartate residue of NreC. NreB/NreC activates the expression of the nitrate (narGHJI) and nitrite (nir) reductase operons, as well as the putative nitrate transporter gene narT.</text>
</comment>
<dbReference type="Gene3D" id="1.20.5.1930">
    <property type="match status" value="1"/>
</dbReference>
<sequence length="505" mass="54885">MVAPLSPAVDWARLALDAPDGLALVDSAGRFVQVNQAAARLCGRTEADLAGMRSPFALAQAGGAEPAGLLDDGSTEQVTTWSPAPGLRREFAYREQRVAGEPELTMIAFRDVTDERHRQRRVAAIARTAAKLATEGSLIDTLDALAAEVVKADALAGAQILTLEEASHDLRVMGTAGFAHRTDFFDRLMQVERRGGTLRMREALRDARPVVVPNRWTSIRDDPAWQPLRDYHARPEWDSFASVPLMIRGRAAGVLNAFFTPAQAVGQRTLEFLIAMAEQAAIAIDYRALLQRERDVARREERQRLARDLHDSIVQQVFSISMQAKSMEVLGSRGELIPAEPARRIADEVGLLSRTVLTDLRAMVHELRPSSAAGQGGLEEALRALVDSTTNRTGLRFSLALGQAPARIQGELAEDVYRILAEAIHNVVKHAGAGRVNVRFSLRGKQLRATVTDDGRGIGATGPGSGYGLKTMRERAQRWGGTVTAGPRRGSGTIVRLAIPLAERS</sequence>
<dbReference type="InterPro" id="IPR050482">
    <property type="entry name" value="Sensor_HK_TwoCompSys"/>
</dbReference>
<dbReference type="InterPro" id="IPR035965">
    <property type="entry name" value="PAS-like_dom_sf"/>
</dbReference>
<accession>A0ABX1IVT0</accession>
<dbReference type="CDD" id="cd16917">
    <property type="entry name" value="HATPase_UhpB-NarQ-NarX-like"/>
    <property type="match status" value="1"/>
</dbReference>
<dbReference type="PROSITE" id="PS50109">
    <property type="entry name" value="HIS_KIN"/>
    <property type="match status" value="1"/>
</dbReference>
<dbReference type="SMART" id="SM00387">
    <property type="entry name" value="HATPase_c"/>
    <property type="match status" value="1"/>
</dbReference>
<dbReference type="RefSeq" id="WP_168510305.1">
    <property type="nucleotide sequence ID" value="NZ_JAAXLS010000001.1"/>
</dbReference>
<dbReference type="PRINTS" id="PR00344">
    <property type="entry name" value="BCTRLSENSOR"/>
</dbReference>
<evidence type="ECO:0000256" key="10">
    <source>
        <dbReference type="ARBA" id="ARBA00022777"/>
    </source>
</evidence>
<evidence type="ECO:0000256" key="3">
    <source>
        <dbReference type="ARBA" id="ARBA00004496"/>
    </source>
</evidence>
<protein>
    <recommendedName>
        <fullName evidence="5">Oxygen sensor histidine kinase NreB</fullName>
        <ecNumber evidence="4">2.7.13.3</ecNumber>
    </recommendedName>
    <alternativeName>
        <fullName evidence="15">Nitrogen regulation protein B</fullName>
    </alternativeName>
</protein>
<evidence type="ECO:0000256" key="11">
    <source>
        <dbReference type="ARBA" id="ARBA00023004"/>
    </source>
</evidence>
<keyword evidence="9" id="KW-0479">Metal-binding</keyword>
<evidence type="ECO:0000313" key="18">
    <source>
        <dbReference type="EMBL" id="NKQ51419.1"/>
    </source>
</evidence>
<evidence type="ECO:0000256" key="15">
    <source>
        <dbReference type="ARBA" id="ARBA00030800"/>
    </source>
</evidence>
<comment type="caution">
    <text evidence="18">The sequence shown here is derived from an EMBL/GenBank/DDBJ whole genome shotgun (WGS) entry which is preliminary data.</text>
</comment>
<dbReference type="Gene3D" id="3.30.450.20">
    <property type="entry name" value="PAS domain"/>
    <property type="match status" value="1"/>
</dbReference>
<reference evidence="18 19" key="1">
    <citation type="submission" date="2020-04" db="EMBL/GenBank/DDBJ databases">
        <title>Novel species.</title>
        <authorList>
            <person name="Teo W.F.A."/>
            <person name="Lipun K."/>
            <person name="Srisuk N."/>
            <person name="Duangmal K."/>
        </authorList>
    </citation>
    <scope>NUCLEOTIDE SEQUENCE [LARGE SCALE GENOMIC DNA]</scope>
    <source>
        <strain evidence="18 19">K13G38</strain>
    </source>
</reference>
<dbReference type="EC" id="2.7.13.3" evidence="4"/>
<dbReference type="PROSITE" id="PS50112">
    <property type="entry name" value="PAS"/>
    <property type="match status" value="1"/>
</dbReference>
<dbReference type="InterPro" id="IPR011712">
    <property type="entry name" value="Sig_transdc_His_kin_sub3_dim/P"/>
</dbReference>
<evidence type="ECO:0000256" key="8">
    <source>
        <dbReference type="ARBA" id="ARBA00022679"/>
    </source>
</evidence>
<dbReference type="InterPro" id="IPR003594">
    <property type="entry name" value="HATPase_dom"/>
</dbReference>
<dbReference type="InterPro" id="IPR004358">
    <property type="entry name" value="Sig_transdc_His_kin-like_C"/>
</dbReference>
<dbReference type="InterPro" id="IPR005467">
    <property type="entry name" value="His_kinase_dom"/>
</dbReference>
<evidence type="ECO:0000256" key="14">
    <source>
        <dbReference type="ARBA" id="ARBA00024827"/>
    </source>
</evidence>
<keyword evidence="8" id="KW-0808">Transferase</keyword>
<dbReference type="Pfam" id="PF07730">
    <property type="entry name" value="HisKA_3"/>
    <property type="match status" value="1"/>
</dbReference>
<dbReference type="InterPro" id="IPR000014">
    <property type="entry name" value="PAS"/>
</dbReference>
<evidence type="ECO:0000256" key="7">
    <source>
        <dbReference type="ARBA" id="ARBA00022490"/>
    </source>
</evidence>
<dbReference type="InterPro" id="IPR036890">
    <property type="entry name" value="HATPase_C_sf"/>
</dbReference>
<dbReference type="EMBL" id="JAAXLS010000001">
    <property type="protein sequence ID" value="NKQ51419.1"/>
    <property type="molecule type" value="Genomic_DNA"/>
</dbReference>
<evidence type="ECO:0000256" key="9">
    <source>
        <dbReference type="ARBA" id="ARBA00022723"/>
    </source>
</evidence>
<keyword evidence="11" id="KW-0408">Iron</keyword>
<evidence type="ECO:0000256" key="5">
    <source>
        <dbReference type="ARBA" id="ARBA00017322"/>
    </source>
</evidence>
<feature type="domain" description="Histidine kinase" evidence="16">
    <location>
        <begin position="416"/>
        <end position="503"/>
    </location>
</feature>
<dbReference type="Pfam" id="PF13185">
    <property type="entry name" value="GAF_2"/>
    <property type="match status" value="1"/>
</dbReference>
<dbReference type="NCBIfam" id="TIGR00229">
    <property type="entry name" value="sensory_box"/>
    <property type="match status" value="1"/>
</dbReference>
<dbReference type="Proteomes" id="UP000715441">
    <property type="component" value="Unassembled WGS sequence"/>
</dbReference>
<proteinExistence type="predicted"/>